<keyword evidence="1" id="KW-0378">Hydrolase</keyword>
<feature type="domain" description="Alpha/beta hydrolase fold-3" evidence="2">
    <location>
        <begin position="95"/>
        <end position="215"/>
    </location>
</feature>
<dbReference type="Pfam" id="PF07859">
    <property type="entry name" value="Abhydrolase_3"/>
    <property type="match status" value="1"/>
</dbReference>
<dbReference type="InterPro" id="IPR050300">
    <property type="entry name" value="GDXG_lipolytic_enzyme"/>
</dbReference>
<dbReference type="EMBL" id="MU793443">
    <property type="protein sequence ID" value="KAJ3782970.1"/>
    <property type="molecule type" value="Genomic_DNA"/>
</dbReference>
<accession>A0AA38KN22</accession>
<dbReference type="InterPro" id="IPR013094">
    <property type="entry name" value="AB_hydrolase_3"/>
</dbReference>
<reference evidence="3" key="1">
    <citation type="submission" date="2022-08" db="EMBL/GenBank/DDBJ databases">
        <authorList>
            <consortium name="DOE Joint Genome Institute"/>
            <person name="Min B."/>
            <person name="Riley R."/>
            <person name="Sierra-Patev S."/>
            <person name="Naranjo-Ortiz M."/>
            <person name="Looney B."/>
            <person name="Konkel Z."/>
            <person name="Slot J.C."/>
            <person name="Sakamoto Y."/>
            <person name="Steenwyk J.L."/>
            <person name="Rokas A."/>
            <person name="Carro J."/>
            <person name="Camarero S."/>
            <person name="Ferreira P."/>
            <person name="Molpeceres G."/>
            <person name="Ruiz-Duenas F.J."/>
            <person name="Serrano A."/>
            <person name="Henrissat B."/>
            <person name="Drula E."/>
            <person name="Hughes K.W."/>
            <person name="Mata J.L."/>
            <person name="Ishikawa N.K."/>
            <person name="Vargas-Isla R."/>
            <person name="Ushijima S."/>
            <person name="Smith C.A."/>
            <person name="Ahrendt S."/>
            <person name="Andreopoulos W."/>
            <person name="He G."/>
            <person name="Labutti K."/>
            <person name="Lipzen A."/>
            <person name="Ng V."/>
            <person name="Sandor L."/>
            <person name="Barry K."/>
            <person name="Martinez A.T."/>
            <person name="Xiao Y."/>
            <person name="Gibbons J.G."/>
            <person name="Terashima K."/>
            <person name="Hibbett D.S."/>
            <person name="Grigoriev I.V."/>
        </authorList>
    </citation>
    <scope>NUCLEOTIDE SEQUENCE</scope>
    <source>
        <strain evidence="3">TFB10291</strain>
    </source>
</reference>
<keyword evidence="4" id="KW-1185">Reference proteome</keyword>
<sequence>MRERNFFFQSQLVISSRNKRPKFGRLVSRRQTRCETSSIMPAEPGTSMSKVQRRTYVYKTLHSPGDERIPVLLDIYLPPVVSNLATGDSLTLGALVYFHGGGLTVGNRMSWFPTWLQKRITDAGHIFISPDYRLIPSGSTTGHDILEDVQDVFKFVAKLSNDVTPEQSELDSRPVQFRVDPERIAVSGSSAGGLCAYLAAMHATPKPKAVLSMYGMGGNFLISHYYTLKQSVFFRGREILDPTLFSDLLHPACLSLSSQVITGSPNTYFSPDAPTDVIAKPGLETNSGPPGFPSNRRMFLARLYLQLGEFLNYYTGEFEPSLSASLRTKAEDMQSTSSLSDRGLEDNLAEVIPEKHRSLFPSLCSPHAYASWPPVYFFHGSLDSAVHIRESQRLHDLLTEAGVQSVLNIAQGMEHSFDYQPDADAIHGQEFSKIGRWLDEFLTDTKIDS</sequence>
<evidence type="ECO:0000259" key="2">
    <source>
        <dbReference type="Pfam" id="PF07859"/>
    </source>
</evidence>
<protein>
    <submittedName>
        <fullName evidence="3">Alpha/beta-hydrolase</fullName>
    </submittedName>
</protein>
<dbReference type="Gene3D" id="3.40.50.1820">
    <property type="entry name" value="alpha/beta hydrolase"/>
    <property type="match status" value="2"/>
</dbReference>
<evidence type="ECO:0000256" key="1">
    <source>
        <dbReference type="ARBA" id="ARBA00022801"/>
    </source>
</evidence>
<dbReference type="AlphaFoldDB" id="A0AA38KN22"/>
<name>A0AA38KN22_9AGAR</name>
<comment type="caution">
    <text evidence="3">The sequence shown here is derived from an EMBL/GenBank/DDBJ whole genome shotgun (WGS) entry which is preliminary data.</text>
</comment>
<evidence type="ECO:0000313" key="4">
    <source>
        <dbReference type="Proteomes" id="UP001163798"/>
    </source>
</evidence>
<proteinExistence type="predicted"/>
<dbReference type="InterPro" id="IPR029058">
    <property type="entry name" value="AB_hydrolase_fold"/>
</dbReference>
<gene>
    <name evidence="3" type="ORF">GGU10DRAFT_362268</name>
</gene>
<organism evidence="3 4">
    <name type="scientific">Lentinula aff. detonsa</name>
    <dbReference type="NCBI Taxonomy" id="2804958"/>
    <lineage>
        <taxon>Eukaryota</taxon>
        <taxon>Fungi</taxon>
        <taxon>Dikarya</taxon>
        <taxon>Basidiomycota</taxon>
        <taxon>Agaricomycotina</taxon>
        <taxon>Agaricomycetes</taxon>
        <taxon>Agaricomycetidae</taxon>
        <taxon>Agaricales</taxon>
        <taxon>Marasmiineae</taxon>
        <taxon>Omphalotaceae</taxon>
        <taxon>Lentinula</taxon>
    </lineage>
</organism>
<dbReference type="Proteomes" id="UP001163798">
    <property type="component" value="Unassembled WGS sequence"/>
</dbReference>
<evidence type="ECO:0000313" key="3">
    <source>
        <dbReference type="EMBL" id="KAJ3782970.1"/>
    </source>
</evidence>
<dbReference type="PANTHER" id="PTHR48081:SF3">
    <property type="entry name" value="ALPHA_BETA HYDROLASE FOLD-3 DOMAIN-CONTAINING PROTEIN"/>
    <property type="match status" value="1"/>
</dbReference>
<dbReference type="GO" id="GO:0016787">
    <property type="term" value="F:hydrolase activity"/>
    <property type="evidence" value="ECO:0007669"/>
    <property type="project" value="UniProtKB-KW"/>
</dbReference>
<dbReference type="SUPFAM" id="SSF53474">
    <property type="entry name" value="alpha/beta-Hydrolases"/>
    <property type="match status" value="1"/>
</dbReference>
<dbReference type="PANTHER" id="PTHR48081">
    <property type="entry name" value="AB HYDROLASE SUPERFAMILY PROTEIN C4A8.06C"/>
    <property type="match status" value="1"/>
</dbReference>